<feature type="non-terminal residue" evidence="1">
    <location>
        <position position="1"/>
    </location>
</feature>
<evidence type="ECO:0000313" key="2">
    <source>
        <dbReference type="Proteomes" id="UP000023152"/>
    </source>
</evidence>
<dbReference type="Proteomes" id="UP000023152">
    <property type="component" value="Unassembled WGS sequence"/>
</dbReference>
<evidence type="ECO:0000313" key="1">
    <source>
        <dbReference type="EMBL" id="ETO33662.1"/>
    </source>
</evidence>
<dbReference type="SUPFAM" id="SSF74924">
    <property type="entry name" value="Cap-Gly domain"/>
    <property type="match status" value="1"/>
</dbReference>
<evidence type="ECO:0008006" key="3">
    <source>
        <dbReference type="Google" id="ProtNLM"/>
    </source>
</evidence>
<comment type="caution">
    <text evidence="1">The sequence shown here is derived from an EMBL/GenBank/DDBJ whole genome shotgun (WGS) entry which is preliminary data.</text>
</comment>
<protein>
    <recommendedName>
        <fullName evidence="3">CAP-Gly domain-containing protein</fullName>
    </recommendedName>
</protein>
<dbReference type="OrthoDB" id="2130750at2759"/>
<reference evidence="1 2" key="1">
    <citation type="journal article" date="2013" name="Curr. Biol.">
        <title>The Genome of the Foraminiferan Reticulomyxa filosa.</title>
        <authorList>
            <person name="Glockner G."/>
            <person name="Hulsmann N."/>
            <person name="Schleicher M."/>
            <person name="Noegel A.A."/>
            <person name="Eichinger L."/>
            <person name="Gallinger C."/>
            <person name="Pawlowski J."/>
            <person name="Sierra R."/>
            <person name="Euteneuer U."/>
            <person name="Pillet L."/>
            <person name="Moustafa A."/>
            <person name="Platzer M."/>
            <person name="Groth M."/>
            <person name="Szafranski K."/>
            <person name="Schliwa M."/>
        </authorList>
    </citation>
    <scope>NUCLEOTIDE SEQUENCE [LARGE SCALE GENOMIC DNA]</scope>
</reference>
<organism evidence="1 2">
    <name type="scientific">Reticulomyxa filosa</name>
    <dbReference type="NCBI Taxonomy" id="46433"/>
    <lineage>
        <taxon>Eukaryota</taxon>
        <taxon>Sar</taxon>
        <taxon>Rhizaria</taxon>
        <taxon>Retaria</taxon>
        <taxon>Foraminifera</taxon>
        <taxon>Monothalamids</taxon>
        <taxon>Reticulomyxidae</taxon>
        <taxon>Reticulomyxa</taxon>
    </lineage>
</organism>
<sequence length="137" mass="16405">ILRIVRSLGEHKEDDIVTKRHHEQAFYISVEMGSIIVLKNGLKELRSFVWRHIILYYGKGEKFVGVEFNEWDENASDGSKNGMWYFSCKIERQLKDIWQGFEGPFRPKNTIHERTKGLTWKSSSRFWKNKRRRNEAK</sequence>
<gene>
    <name evidence="1" type="ORF">RFI_03440</name>
</gene>
<dbReference type="AlphaFoldDB" id="X6P7Q0"/>
<keyword evidence="2" id="KW-1185">Reference proteome</keyword>
<dbReference type="InterPro" id="IPR036859">
    <property type="entry name" value="CAP-Gly_dom_sf"/>
</dbReference>
<accession>X6P7Q0</accession>
<name>X6P7Q0_RETFI</name>
<dbReference type="EMBL" id="ASPP01003212">
    <property type="protein sequence ID" value="ETO33662.1"/>
    <property type="molecule type" value="Genomic_DNA"/>
</dbReference>
<proteinExistence type="predicted"/>